<dbReference type="FunFam" id="2.30.29.30:FF:000008">
    <property type="entry name" value="GRAM domain containing 1B"/>
    <property type="match status" value="1"/>
</dbReference>
<evidence type="ECO:0000256" key="5">
    <source>
        <dbReference type="SAM" id="MobiDB-lite"/>
    </source>
</evidence>
<dbReference type="GO" id="GO:0005886">
    <property type="term" value="C:plasma membrane"/>
    <property type="evidence" value="ECO:0007669"/>
    <property type="project" value="TreeGrafter"/>
</dbReference>
<gene>
    <name evidence="8" type="ORF">CCH79_00018563</name>
</gene>
<accession>A0A315VZ43</accession>
<reference evidence="8 9" key="1">
    <citation type="journal article" date="2018" name="G3 (Bethesda)">
        <title>A High-Quality Reference Genome for the Invasive Mosquitofish Gambusia affinis Using a Chicago Library.</title>
        <authorList>
            <person name="Hoffberg S.L."/>
            <person name="Troendle N.J."/>
            <person name="Glenn T.C."/>
            <person name="Mahmud O."/>
            <person name="Louha S."/>
            <person name="Chalopin D."/>
            <person name="Bennetzen J.L."/>
            <person name="Mauricio R."/>
        </authorList>
    </citation>
    <scope>NUCLEOTIDE SEQUENCE [LARGE SCALE GENOMIC DNA]</scope>
    <source>
        <strain evidence="8">NE01/NJP1002.9</strain>
        <tissue evidence="8">Muscle</tissue>
    </source>
</reference>
<feature type="compositionally biased region" description="Low complexity" evidence="5">
    <location>
        <begin position="96"/>
        <end position="109"/>
    </location>
</feature>
<feature type="region of interest" description="Disordered" evidence="5">
    <location>
        <begin position="972"/>
        <end position="991"/>
    </location>
</feature>
<dbReference type="GO" id="GO:0032366">
    <property type="term" value="P:intracellular sterol transport"/>
    <property type="evidence" value="ECO:0007669"/>
    <property type="project" value="TreeGrafter"/>
</dbReference>
<feature type="compositionally biased region" description="Basic residues" evidence="5">
    <location>
        <begin position="40"/>
        <end position="51"/>
    </location>
</feature>
<keyword evidence="4 6" id="KW-0472">Membrane</keyword>
<feature type="region of interest" description="Disordered" evidence="5">
    <location>
        <begin position="1"/>
        <end position="109"/>
    </location>
</feature>
<keyword evidence="9" id="KW-1185">Reference proteome</keyword>
<dbReference type="PANTHER" id="PTHR23319">
    <property type="entry name" value="GRAM DOMAIN CONTAINING 1B, ISOFORM E"/>
    <property type="match status" value="1"/>
</dbReference>
<evidence type="ECO:0000256" key="1">
    <source>
        <dbReference type="ARBA" id="ARBA00004167"/>
    </source>
</evidence>
<dbReference type="InterPro" id="IPR004182">
    <property type="entry name" value="GRAM"/>
</dbReference>
<dbReference type="InterPro" id="IPR031968">
    <property type="entry name" value="VASt"/>
</dbReference>
<dbReference type="InterPro" id="IPR011993">
    <property type="entry name" value="PH-like_dom_sf"/>
</dbReference>
<dbReference type="GO" id="GO:0015485">
    <property type="term" value="F:cholesterol binding"/>
    <property type="evidence" value="ECO:0007669"/>
    <property type="project" value="TreeGrafter"/>
</dbReference>
<dbReference type="Pfam" id="PF02893">
    <property type="entry name" value="GRAM"/>
    <property type="match status" value="1"/>
</dbReference>
<dbReference type="InterPro" id="IPR051482">
    <property type="entry name" value="Cholesterol_transport"/>
</dbReference>
<feature type="transmembrane region" description="Helical" evidence="6">
    <location>
        <begin position="877"/>
        <end position="897"/>
    </location>
</feature>
<protein>
    <recommendedName>
        <fullName evidence="7">VASt domain-containing protein</fullName>
    </recommendedName>
</protein>
<feature type="compositionally biased region" description="Acidic residues" evidence="5">
    <location>
        <begin position="977"/>
        <end position="991"/>
    </location>
</feature>
<evidence type="ECO:0000313" key="9">
    <source>
        <dbReference type="Proteomes" id="UP000250572"/>
    </source>
</evidence>
<proteinExistence type="predicted"/>
<feature type="compositionally biased region" description="Pro residues" evidence="5">
    <location>
        <begin position="521"/>
        <end position="530"/>
    </location>
</feature>
<feature type="domain" description="VASt" evidence="7">
    <location>
        <begin position="561"/>
        <end position="761"/>
    </location>
</feature>
<feature type="compositionally biased region" description="Low complexity" evidence="5">
    <location>
        <begin position="1"/>
        <end position="16"/>
    </location>
</feature>
<dbReference type="PROSITE" id="PS51778">
    <property type="entry name" value="VAST"/>
    <property type="match status" value="1"/>
</dbReference>
<dbReference type="Gene3D" id="2.30.29.30">
    <property type="entry name" value="Pleckstrin-homology domain (PH domain)/Phosphotyrosine-binding domain (PTB)"/>
    <property type="match status" value="1"/>
</dbReference>
<name>A0A315VZ43_GAMAF</name>
<keyword evidence="2 6" id="KW-0812">Transmembrane</keyword>
<dbReference type="CDD" id="cd13220">
    <property type="entry name" value="PH-GRAM_GRAMDC"/>
    <property type="match status" value="1"/>
</dbReference>
<dbReference type="GO" id="GO:0140268">
    <property type="term" value="C:endoplasmic reticulum-plasma membrane contact site"/>
    <property type="evidence" value="ECO:0007669"/>
    <property type="project" value="TreeGrafter"/>
</dbReference>
<comment type="caution">
    <text evidence="8">The sequence shown here is derived from an EMBL/GenBank/DDBJ whole genome shotgun (WGS) entry which is preliminary data.</text>
</comment>
<dbReference type="Pfam" id="PF16016">
    <property type="entry name" value="VASt"/>
    <property type="match status" value="1"/>
</dbReference>
<feature type="compositionally biased region" description="Basic and acidic residues" evidence="5">
    <location>
        <begin position="793"/>
        <end position="819"/>
    </location>
</feature>
<dbReference type="SMART" id="SM00568">
    <property type="entry name" value="GRAM"/>
    <property type="match status" value="1"/>
</dbReference>
<feature type="region of interest" description="Disordered" evidence="5">
    <location>
        <begin position="223"/>
        <end position="275"/>
    </location>
</feature>
<dbReference type="AlphaFoldDB" id="A0A315VZ43"/>
<keyword evidence="3 6" id="KW-1133">Transmembrane helix</keyword>
<dbReference type="PANTHER" id="PTHR23319:SF8">
    <property type="entry name" value="PROTEIN ASTER-A"/>
    <property type="match status" value="1"/>
</dbReference>
<feature type="region of interest" description="Disordered" evidence="5">
    <location>
        <begin position="132"/>
        <end position="161"/>
    </location>
</feature>
<evidence type="ECO:0000256" key="6">
    <source>
        <dbReference type="SAM" id="Phobius"/>
    </source>
</evidence>
<evidence type="ECO:0000256" key="3">
    <source>
        <dbReference type="ARBA" id="ARBA00022989"/>
    </source>
</evidence>
<sequence length="991" mass="108289">MMSSSSPVRVEPVSIPTLTVLPPSSDTESWSRPPSPRAPGRSHRSRTRTKRRCEGPADLHGGATRPGWGEAPQIVVEDGERRCSPSHDLLLPPPRSWSRSPSPSRRSRWSLRSLLSRDSDMDGCRLVSSQSALDRTGPVCSSPSAHPHSGPQSREPLNPLNPRSSAFTHFLSTLSAHFISVLFGSGSDRSSPSADYTEGQPCMRAWLRPAWIIIWTLIQRDGRSTASNSPRSTPGSSPSLRRRVLGGGKASEGEGGVGGADSPLPSLPSVPSLSSRHFSRNAKKMQSWYNVLSPTYKQRNEDFRKIFKKLPDSERLIVDYSCALQKDILLQGRLYLSENWLCFYSNIFRWETTITIQLKDVTSMTKEKTAKLIPNAIQISTDSEKHFFTSFGARERSFMMIFRLWQNALLDKSLSPKELWHIVHQCYGTELGLTSEDDDYVSPTGEHINGLLPGEESISVTDLLDLSTVSAPSAGSSPPPVSVHCGLTSPGSAPVLSGAFPPPCAACQPIEVPSSSGSRPGPEPMEPSPPSCHGSLLALTPPITASVSAAASFTLEEGGDSQPESTNHVPPPPAASLGNLSSLDITNDDELPTDPSNSSDTQEENLSVGEWQQDGASGTSSRVLSYTISLNNPLGPKTAPVVETQVGLCVQVQLTSDPAELTPLPLQTLHKSCSRGECYVVDSEVITSGIPYQDYFYTVHRYCLTSISKHKSRLRVSSDICYRKQPWSLVKALIEKNTWSGIEEYYRNMESEVCKLETLMQTEVSVVTTGDAAGADAKTPPSLRRRKRACSRRQSEREGGGVEAGDRGERGVGEERNRREASKSSLPLCCPLVAGGRRQRAARCFLLLNRCLVSAGTPFLKLGERGRAGGHGGISTVLLIVSFILVVLVALNMLLFYKLYALERAAHTLERWHSYSVADSPLPQTAGEWAQVLHLQRQFHQAQLSKWQQILQSSVSLLDQMKHSLEKLHRNIVVPDGDPDPPADTETLSET</sequence>
<evidence type="ECO:0000256" key="4">
    <source>
        <dbReference type="ARBA" id="ARBA00023136"/>
    </source>
</evidence>
<feature type="compositionally biased region" description="Gly residues" evidence="5">
    <location>
        <begin position="245"/>
        <end position="259"/>
    </location>
</feature>
<evidence type="ECO:0000259" key="7">
    <source>
        <dbReference type="PROSITE" id="PS51778"/>
    </source>
</evidence>
<feature type="compositionally biased region" description="Low complexity" evidence="5">
    <location>
        <begin position="260"/>
        <end position="275"/>
    </location>
</feature>
<evidence type="ECO:0000313" key="8">
    <source>
        <dbReference type="EMBL" id="PWA28237.1"/>
    </source>
</evidence>
<dbReference type="Proteomes" id="UP000250572">
    <property type="component" value="Unassembled WGS sequence"/>
</dbReference>
<evidence type="ECO:0000256" key="2">
    <source>
        <dbReference type="ARBA" id="ARBA00022692"/>
    </source>
</evidence>
<feature type="region of interest" description="Disordered" evidence="5">
    <location>
        <begin position="555"/>
        <end position="618"/>
    </location>
</feature>
<dbReference type="GO" id="GO:0005789">
    <property type="term" value="C:endoplasmic reticulum membrane"/>
    <property type="evidence" value="ECO:0007669"/>
    <property type="project" value="UniProtKB-ARBA"/>
</dbReference>
<feature type="compositionally biased region" description="Polar residues" evidence="5">
    <location>
        <begin position="224"/>
        <end position="239"/>
    </location>
</feature>
<feature type="region of interest" description="Disordered" evidence="5">
    <location>
        <begin position="771"/>
        <end position="819"/>
    </location>
</feature>
<dbReference type="STRING" id="33528.ENSGAFP00000021566"/>
<dbReference type="GO" id="GO:0120020">
    <property type="term" value="F:cholesterol transfer activity"/>
    <property type="evidence" value="ECO:0007669"/>
    <property type="project" value="TreeGrafter"/>
</dbReference>
<feature type="region of interest" description="Disordered" evidence="5">
    <location>
        <begin position="511"/>
        <end position="538"/>
    </location>
</feature>
<comment type="subcellular location">
    <subcellularLocation>
        <location evidence="1">Membrane</location>
        <topology evidence="1">Single-pass membrane protein</topology>
    </subcellularLocation>
</comment>
<organism evidence="8 9">
    <name type="scientific">Gambusia affinis</name>
    <name type="common">Western mosquitofish</name>
    <name type="synonym">Heterandria affinis</name>
    <dbReference type="NCBI Taxonomy" id="33528"/>
    <lineage>
        <taxon>Eukaryota</taxon>
        <taxon>Metazoa</taxon>
        <taxon>Chordata</taxon>
        <taxon>Craniata</taxon>
        <taxon>Vertebrata</taxon>
        <taxon>Euteleostomi</taxon>
        <taxon>Actinopterygii</taxon>
        <taxon>Neopterygii</taxon>
        <taxon>Teleostei</taxon>
        <taxon>Neoteleostei</taxon>
        <taxon>Acanthomorphata</taxon>
        <taxon>Ovalentaria</taxon>
        <taxon>Atherinomorphae</taxon>
        <taxon>Cyprinodontiformes</taxon>
        <taxon>Poeciliidae</taxon>
        <taxon>Poeciliinae</taxon>
        <taxon>Gambusia</taxon>
    </lineage>
</organism>
<feature type="compositionally biased region" description="Polar residues" evidence="5">
    <location>
        <begin position="132"/>
        <end position="144"/>
    </location>
</feature>
<dbReference type="EMBL" id="NHOQ01000885">
    <property type="protein sequence ID" value="PWA28237.1"/>
    <property type="molecule type" value="Genomic_DNA"/>
</dbReference>